<dbReference type="OrthoDB" id="6099649at2759"/>
<dbReference type="GeneID" id="20242660"/>
<dbReference type="Pfam" id="PF03137">
    <property type="entry name" value="OATP"/>
    <property type="match status" value="1"/>
</dbReference>
<sequence>MASITVFIMLIRSVDEDEMSMAIGLAEFFNSILAWLPGPIVFGKLVDRVCMIWDSSCNSVGNCVLYSLPDFRYVFNGLICGFELSAVIFLTITLYFRICLDKRNAAKEPKVEVEVEMPIDYDD</sequence>
<dbReference type="GO" id="GO:0043252">
    <property type="term" value="P:sodium-independent organic anion transport"/>
    <property type="evidence" value="ECO:0007669"/>
    <property type="project" value="TreeGrafter"/>
</dbReference>
<feature type="transmembrane region" description="Helical" evidence="1">
    <location>
        <begin position="73"/>
        <end position="96"/>
    </location>
</feature>
<dbReference type="KEGG" id="lgi:LOTGIDRAFT_174219"/>
<evidence type="ECO:0000313" key="3">
    <source>
        <dbReference type="Proteomes" id="UP000030746"/>
    </source>
</evidence>
<accession>V4C9U0</accession>
<dbReference type="RefSeq" id="XP_009050796.1">
    <property type="nucleotide sequence ID" value="XM_009052548.1"/>
</dbReference>
<dbReference type="OMA" id="LECGFRI"/>
<reference evidence="2 3" key="1">
    <citation type="journal article" date="2013" name="Nature">
        <title>Insights into bilaterian evolution from three spiralian genomes.</title>
        <authorList>
            <person name="Simakov O."/>
            <person name="Marletaz F."/>
            <person name="Cho S.J."/>
            <person name="Edsinger-Gonzales E."/>
            <person name="Havlak P."/>
            <person name="Hellsten U."/>
            <person name="Kuo D.H."/>
            <person name="Larsson T."/>
            <person name="Lv J."/>
            <person name="Arendt D."/>
            <person name="Savage R."/>
            <person name="Osoegawa K."/>
            <person name="de Jong P."/>
            <person name="Grimwood J."/>
            <person name="Chapman J.A."/>
            <person name="Shapiro H."/>
            <person name="Aerts A."/>
            <person name="Otillar R.P."/>
            <person name="Terry A.Y."/>
            <person name="Boore J.L."/>
            <person name="Grigoriev I.V."/>
            <person name="Lindberg D.R."/>
            <person name="Seaver E.C."/>
            <person name="Weisblat D.A."/>
            <person name="Putnam N.H."/>
            <person name="Rokhsar D.S."/>
        </authorList>
    </citation>
    <scope>NUCLEOTIDE SEQUENCE [LARGE SCALE GENOMIC DNA]</scope>
</reference>
<dbReference type="EMBL" id="KB201244">
    <property type="protein sequence ID" value="ESO98534.1"/>
    <property type="molecule type" value="Genomic_DNA"/>
</dbReference>
<dbReference type="Proteomes" id="UP000030746">
    <property type="component" value="Unassembled WGS sequence"/>
</dbReference>
<protein>
    <submittedName>
        <fullName evidence="2">Uncharacterized protein</fullName>
    </submittedName>
</protein>
<keyword evidence="1" id="KW-0812">Transmembrane</keyword>
<proteinExistence type="predicted"/>
<gene>
    <name evidence="2" type="ORF">LOTGIDRAFT_174219</name>
</gene>
<dbReference type="HOGENOM" id="CLU_2017821_0_0_1"/>
<dbReference type="PANTHER" id="PTHR11388">
    <property type="entry name" value="ORGANIC ANION TRANSPORTER"/>
    <property type="match status" value="1"/>
</dbReference>
<dbReference type="GO" id="GO:0016323">
    <property type="term" value="C:basolateral plasma membrane"/>
    <property type="evidence" value="ECO:0007669"/>
    <property type="project" value="TreeGrafter"/>
</dbReference>
<name>V4C9U0_LOTGI</name>
<dbReference type="CTD" id="20242660"/>
<organism evidence="2 3">
    <name type="scientific">Lottia gigantea</name>
    <name type="common">Giant owl limpet</name>
    <dbReference type="NCBI Taxonomy" id="225164"/>
    <lineage>
        <taxon>Eukaryota</taxon>
        <taxon>Metazoa</taxon>
        <taxon>Spiralia</taxon>
        <taxon>Lophotrochozoa</taxon>
        <taxon>Mollusca</taxon>
        <taxon>Gastropoda</taxon>
        <taxon>Patellogastropoda</taxon>
        <taxon>Lottioidea</taxon>
        <taxon>Lottiidae</taxon>
        <taxon>Lottia</taxon>
    </lineage>
</organism>
<dbReference type="AlphaFoldDB" id="V4C9U0"/>
<dbReference type="GO" id="GO:0015347">
    <property type="term" value="F:sodium-independent organic anion transmembrane transporter activity"/>
    <property type="evidence" value="ECO:0007669"/>
    <property type="project" value="TreeGrafter"/>
</dbReference>
<feature type="transmembrane region" description="Helical" evidence="1">
    <location>
        <begin position="21"/>
        <end position="42"/>
    </location>
</feature>
<evidence type="ECO:0000256" key="1">
    <source>
        <dbReference type="SAM" id="Phobius"/>
    </source>
</evidence>
<evidence type="ECO:0000313" key="2">
    <source>
        <dbReference type="EMBL" id="ESO98534.1"/>
    </source>
</evidence>
<keyword evidence="1" id="KW-0472">Membrane</keyword>
<keyword evidence="1" id="KW-1133">Transmembrane helix</keyword>
<dbReference type="PANTHER" id="PTHR11388:SF142">
    <property type="entry name" value="SOLUTE CARRIER ORGANIC ANION TRANSPORTER FAMILY MEMBER 5A1"/>
    <property type="match status" value="1"/>
</dbReference>
<keyword evidence="3" id="KW-1185">Reference proteome</keyword>
<dbReference type="InterPro" id="IPR004156">
    <property type="entry name" value="OATP"/>
</dbReference>